<sequence length="202" mass="22793">MSIPLQSVLSNLRPGVSVLVEYSTVTPVPAILKKITDFFSEKEISFIFLSETAVKKARNFVENFERIPEFVKRANYYIVGGDFPFGNVTLIEPDVCRTILDAKGEVVFCFGLNYHLTFDEIETTRQLLSAISRLNDKILVTFILRELLNSRTGLLIRQSHDLVIRLTSQLDGYMLEIVDSVIPGVPSVSIDFIGGKHRHSKL</sequence>
<keyword evidence="2" id="KW-1185">Reference proteome</keyword>
<dbReference type="Proteomes" id="UP000008136">
    <property type="component" value="Chromosome"/>
</dbReference>
<dbReference type="AlphaFoldDB" id="F2KQR5"/>
<dbReference type="HOGENOM" id="CLU_1352078_0_0_2"/>
<dbReference type="EMBL" id="CP002588">
    <property type="protein sequence ID" value="AEA46627.1"/>
    <property type="molecule type" value="Genomic_DNA"/>
</dbReference>
<dbReference type="KEGG" id="ave:Arcve_0606"/>
<dbReference type="eggNOG" id="arCOG03792">
    <property type="taxonomic scope" value="Archaea"/>
</dbReference>
<name>F2KQR5_ARCVS</name>
<organism evidence="1 2">
    <name type="scientific">Archaeoglobus veneficus (strain DSM 11195 / SNP6)</name>
    <dbReference type="NCBI Taxonomy" id="693661"/>
    <lineage>
        <taxon>Archaea</taxon>
        <taxon>Methanobacteriati</taxon>
        <taxon>Methanobacteriota</taxon>
        <taxon>Archaeoglobi</taxon>
        <taxon>Archaeoglobales</taxon>
        <taxon>Archaeoglobaceae</taxon>
        <taxon>Archaeoglobus</taxon>
    </lineage>
</organism>
<gene>
    <name evidence="1" type="ordered locus">Arcve_0606</name>
</gene>
<protein>
    <submittedName>
        <fullName evidence="1">Uncharacterized protein</fullName>
    </submittedName>
</protein>
<accession>F2KQR5</accession>
<evidence type="ECO:0000313" key="2">
    <source>
        <dbReference type="Proteomes" id="UP000008136"/>
    </source>
</evidence>
<evidence type="ECO:0000313" key="1">
    <source>
        <dbReference type="EMBL" id="AEA46627.1"/>
    </source>
</evidence>
<proteinExistence type="predicted"/>
<reference evidence="1 2" key="1">
    <citation type="submission" date="2011-03" db="EMBL/GenBank/DDBJ databases">
        <title>The complete genome of Archaeoglobus veneficus SNP6.</title>
        <authorList>
            <consortium name="US DOE Joint Genome Institute (JGI-PGF)"/>
            <person name="Lucas S."/>
            <person name="Copeland A."/>
            <person name="Lapidus A."/>
            <person name="Bruce D."/>
            <person name="Goodwin L."/>
            <person name="Pitluck S."/>
            <person name="Kyrpides N."/>
            <person name="Mavromatis K."/>
            <person name="Pagani I."/>
            <person name="Ivanova N."/>
            <person name="Mikhailova N."/>
            <person name="Lu M."/>
            <person name="Detter J.C."/>
            <person name="Tapia R."/>
            <person name="Han C."/>
            <person name="Land M."/>
            <person name="Hauser L."/>
            <person name="Markowitz V."/>
            <person name="Cheng J.-F."/>
            <person name="Hugenholtz P."/>
            <person name="Woyke T."/>
            <person name="Wu D."/>
            <person name="Spring S."/>
            <person name="Brambilla E."/>
            <person name="Klenk H.-P."/>
            <person name="Eisen J.A."/>
        </authorList>
    </citation>
    <scope>NUCLEOTIDE SEQUENCE [LARGE SCALE GENOMIC DNA]</scope>
    <source>
        <strain>SNP6</strain>
    </source>
</reference>